<dbReference type="EMBL" id="BAABME010023812">
    <property type="protein sequence ID" value="GAA0168884.1"/>
    <property type="molecule type" value="Genomic_DNA"/>
</dbReference>
<organism evidence="1 2">
    <name type="scientific">Lithospermum erythrorhizon</name>
    <name type="common">Purple gromwell</name>
    <name type="synonym">Lithospermum officinale var. erythrorhizon</name>
    <dbReference type="NCBI Taxonomy" id="34254"/>
    <lineage>
        <taxon>Eukaryota</taxon>
        <taxon>Viridiplantae</taxon>
        <taxon>Streptophyta</taxon>
        <taxon>Embryophyta</taxon>
        <taxon>Tracheophyta</taxon>
        <taxon>Spermatophyta</taxon>
        <taxon>Magnoliopsida</taxon>
        <taxon>eudicotyledons</taxon>
        <taxon>Gunneridae</taxon>
        <taxon>Pentapetalae</taxon>
        <taxon>asterids</taxon>
        <taxon>lamiids</taxon>
        <taxon>Boraginales</taxon>
        <taxon>Boraginaceae</taxon>
        <taxon>Boraginoideae</taxon>
        <taxon>Lithospermeae</taxon>
        <taxon>Lithospermum</taxon>
    </lineage>
</organism>
<dbReference type="AlphaFoldDB" id="A0AAV3QXW7"/>
<evidence type="ECO:0000313" key="2">
    <source>
        <dbReference type="Proteomes" id="UP001454036"/>
    </source>
</evidence>
<proteinExistence type="predicted"/>
<keyword evidence="2" id="KW-1185">Reference proteome</keyword>
<dbReference type="Proteomes" id="UP001454036">
    <property type="component" value="Unassembled WGS sequence"/>
</dbReference>
<evidence type="ECO:0000313" key="1">
    <source>
        <dbReference type="EMBL" id="GAA0168884.1"/>
    </source>
</evidence>
<reference evidence="1 2" key="1">
    <citation type="submission" date="2024-01" db="EMBL/GenBank/DDBJ databases">
        <title>The complete chloroplast genome sequence of Lithospermum erythrorhizon: insights into the phylogenetic relationship among Boraginaceae species and the maternal lineages of purple gromwells.</title>
        <authorList>
            <person name="Okada T."/>
            <person name="Watanabe K."/>
        </authorList>
    </citation>
    <scope>NUCLEOTIDE SEQUENCE [LARGE SCALE GENOMIC DNA]</scope>
</reference>
<name>A0AAV3QXW7_LITER</name>
<sequence length="186" mass="21053">MYRSTFNQFNEKLGVESLAVHTWNREILLPKIIKHNPHSKMLKPSFILKEILHILDLLSAILAALTKVDEQKVLSACLLCLETESSISMFIVPPSDTNSLINCLVSRNVMQLGRTFNILHTCNAVHQQEDVQYPTHVSRFTSGRARNKHNCSAKIKKLRFHMICVVVHGFSLVNKTLALAATYCVI</sequence>
<protein>
    <submittedName>
        <fullName evidence="1">Uncharacterized protein</fullName>
    </submittedName>
</protein>
<comment type="caution">
    <text evidence="1">The sequence shown here is derived from an EMBL/GenBank/DDBJ whole genome shotgun (WGS) entry which is preliminary data.</text>
</comment>
<gene>
    <name evidence="1" type="ORF">LIER_40664</name>
</gene>
<accession>A0AAV3QXW7</accession>